<gene>
    <name evidence="2" type="ORF">X801_08181</name>
</gene>
<dbReference type="EMBL" id="KV899330">
    <property type="protein sequence ID" value="OON16009.1"/>
    <property type="molecule type" value="Genomic_DNA"/>
</dbReference>
<dbReference type="AlphaFoldDB" id="A0A1S8WNH4"/>
<dbReference type="InterPro" id="IPR002068">
    <property type="entry name" value="A-crystallin/Hsp20_dom"/>
</dbReference>
<feature type="non-terminal residue" evidence="2">
    <location>
        <position position="162"/>
    </location>
</feature>
<evidence type="ECO:0000313" key="3">
    <source>
        <dbReference type="Proteomes" id="UP000243686"/>
    </source>
</evidence>
<feature type="domain" description="SHSP" evidence="1">
    <location>
        <begin position="102"/>
        <end position="161"/>
    </location>
</feature>
<keyword evidence="3" id="KW-1185">Reference proteome</keyword>
<proteinExistence type="predicted"/>
<protein>
    <recommendedName>
        <fullName evidence="1">SHSP domain-containing protein</fullName>
    </recommendedName>
</protein>
<reference evidence="2 3" key="1">
    <citation type="submission" date="2015-03" db="EMBL/GenBank/DDBJ databases">
        <title>Draft genome of the nematode, Opisthorchis viverrini.</title>
        <authorList>
            <person name="Mitreva M."/>
        </authorList>
    </citation>
    <scope>NUCLEOTIDE SEQUENCE [LARGE SCALE GENOMIC DNA]</scope>
    <source>
        <strain evidence="2">Khon Kaen</strain>
    </source>
</reference>
<name>A0A1S8WNH4_OPIVI</name>
<dbReference type="Proteomes" id="UP000243686">
    <property type="component" value="Unassembled WGS sequence"/>
</dbReference>
<evidence type="ECO:0000313" key="2">
    <source>
        <dbReference type="EMBL" id="OON16009.1"/>
    </source>
</evidence>
<sequence>MLALKNRFSCRASGDRNSLRTNSSSLDFLKDAYQLHEDDRVHFKVPFDPQGYGPDDIKVSTSDNGVIEHAENNPTNWCSQTDCLKDDKTGGGKLHVKIPADPEITAEDLCIRMDANRAVVSGESKTVDKTDNSSSTLIKEFSRSYDVPRTVDTLSFNAQLKK</sequence>
<evidence type="ECO:0000259" key="1">
    <source>
        <dbReference type="Pfam" id="PF00011"/>
    </source>
</evidence>
<dbReference type="Pfam" id="PF00011">
    <property type="entry name" value="HSP20"/>
    <property type="match status" value="1"/>
</dbReference>
<dbReference type="InterPro" id="IPR008978">
    <property type="entry name" value="HSP20-like_chaperone"/>
</dbReference>
<dbReference type="Gene3D" id="2.60.40.790">
    <property type="match status" value="1"/>
</dbReference>
<accession>A0A1S8WNH4</accession>
<organism evidence="2 3">
    <name type="scientific">Opisthorchis viverrini</name>
    <name type="common">Southeast Asian liver fluke</name>
    <dbReference type="NCBI Taxonomy" id="6198"/>
    <lineage>
        <taxon>Eukaryota</taxon>
        <taxon>Metazoa</taxon>
        <taxon>Spiralia</taxon>
        <taxon>Lophotrochozoa</taxon>
        <taxon>Platyhelminthes</taxon>
        <taxon>Trematoda</taxon>
        <taxon>Digenea</taxon>
        <taxon>Opisthorchiida</taxon>
        <taxon>Opisthorchiata</taxon>
        <taxon>Opisthorchiidae</taxon>
        <taxon>Opisthorchis</taxon>
    </lineage>
</organism>
<dbReference type="SUPFAM" id="SSF49764">
    <property type="entry name" value="HSP20-like chaperones"/>
    <property type="match status" value="1"/>
</dbReference>